<dbReference type="EC" id="3.5.4.4" evidence="4"/>
<keyword evidence="8" id="KW-0862">Zinc</keyword>
<dbReference type="Pfam" id="PF00962">
    <property type="entry name" value="A_deaminase"/>
    <property type="match status" value="2"/>
</dbReference>
<dbReference type="GO" id="GO:0005829">
    <property type="term" value="C:cytosol"/>
    <property type="evidence" value="ECO:0007669"/>
    <property type="project" value="TreeGrafter"/>
</dbReference>
<evidence type="ECO:0000259" key="9">
    <source>
        <dbReference type="Pfam" id="PF00962"/>
    </source>
</evidence>
<keyword evidence="7" id="KW-0378">Hydrolase</keyword>
<dbReference type="InterPro" id="IPR032466">
    <property type="entry name" value="Metal_Hydrolase"/>
</dbReference>
<comment type="pathway">
    <text evidence="2">Purine metabolism; purine nucleoside salvage.</text>
</comment>
<evidence type="ECO:0000313" key="12">
    <source>
        <dbReference type="Proteomes" id="UP000277300"/>
    </source>
</evidence>
<keyword evidence="6" id="KW-0660">Purine salvage</keyword>
<accession>A0A3F2RI46</accession>
<dbReference type="PANTHER" id="PTHR11409">
    <property type="entry name" value="ADENOSINE DEAMINASE"/>
    <property type="match status" value="1"/>
</dbReference>
<dbReference type="Gene3D" id="3.20.20.140">
    <property type="entry name" value="Metal-dependent hydrolases"/>
    <property type="match status" value="1"/>
</dbReference>
<feature type="domain" description="Adenosine deaminase" evidence="9">
    <location>
        <begin position="257"/>
        <end position="435"/>
    </location>
</feature>
<dbReference type="AlphaFoldDB" id="A0A3F2RI46"/>
<dbReference type="GO" id="GO:0046872">
    <property type="term" value="F:metal ion binding"/>
    <property type="evidence" value="ECO:0007669"/>
    <property type="project" value="UniProtKB-KW"/>
</dbReference>
<dbReference type="GO" id="GO:0006166">
    <property type="term" value="P:purine ribonucleoside salvage"/>
    <property type="evidence" value="ECO:0007669"/>
    <property type="project" value="UniProtKB-KW"/>
</dbReference>
<evidence type="ECO:0000256" key="4">
    <source>
        <dbReference type="ARBA" id="ARBA00012784"/>
    </source>
</evidence>
<comment type="cofactor">
    <cofactor evidence="1">
        <name>Zn(2+)</name>
        <dbReference type="ChEBI" id="CHEBI:29105"/>
    </cofactor>
</comment>
<dbReference type="SUPFAM" id="SSF51556">
    <property type="entry name" value="Metallo-dependent hydrolases"/>
    <property type="match status" value="1"/>
</dbReference>
<protein>
    <recommendedName>
        <fullName evidence="4">adenosine deaminase</fullName>
        <ecNumber evidence="4">3.5.4.4</ecNumber>
    </recommendedName>
</protein>
<feature type="domain" description="Adenosine deaminase" evidence="9">
    <location>
        <begin position="63"/>
        <end position="196"/>
    </location>
</feature>
<evidence type="ECO:0000313" key="11">
    <source>
        <dbReference type="EMBL" id="RLN57405.1"/>
    </source>
</evidence>
<evidence type="ECO:0000313" key="13">
    <source>
        <dbReference type="Proteomes" id="UP000284657"/>
    </source>
</evidence>
<dbReference type="GO" id="GO:0060169">
    <property type="term" value="P:negative regulation of adenosine receptor signaling pathway"/>
    <property type="evidence" value="ECO:0007669"/>
    <property type="project" value="TreeGrafter"/>
</dbReference>
<dbReference type="GO" id="GO:0006154">
    <property type="term" value="P:adenosine catabolic process"/>
    <property type="evidence" value="ECO:0007669"/>
    <property type="project" value="TreeGrafter"/>
</dbReference>
<evidence type="ECO:0000256" key="3">
    <source>
        <dbReference type="ARBA" id="ARBA00006676"/>
    </source>
</evidence>
<dbReference type="GO" id="GO:0046103">
    <property type="term" value="P:inosine biosynthetic process"/>
    <property type="evidence" value="ECO:0007669"/>
    <property type="project" value="TreeGrafter"/>
</dbReference>
<dbReference type="UniPathway" id="UPA00606"/>
<dbReference type="OrthoDB" id="272271at2759"/>
<evidence type="ECO:0000256" key="5">
    <source>
        <dbReference type="ARBA" id="ARBA00022723"/>
    </source>
</evidence>
<dbReference type="EMBL" id="MBDO02000309">
    <property type="protein sequence ID" value="RLN57405.1"/>
    <property type="molecule type" value="Genomic_DNA"/>
</dbReference>
<dbReference type="EMBL" id="MBAD02002057">
    <property type="protein sequence ID" value="RLN50154.1"/>
    <property type="molecule type" value="Genomic_DNA"/>
</dbReference>
<proteinExistence type="inferred from homology"/>
<reference evidence="12 13" key="1">
    <citation type="submission" date="2018-07" db="EMBL/GenBank/DDBJ databases">
        <title>Genome sequencing of oomycete isolates from Chile give support for New Zealand origin for Phytophthora kernoviae and make available the first Nothophytophthora sp. genome.</title>
        <authorList>
            <person name="Studholme D.J."/>
            <person name="Sanfuentes E."/>
            <person name="Panda P."/>
            <person name="Hill R."/>
            <person name="Sambles C."/>
            <person name="Grant M."/>
            <person name="Williams N.M."/>
            <person name="Mcdougal R.L."/>
        </authorList>
    </citation>
    <scope>NUCLEOTIDE SEQUENCE [LARGE SCALE GENOMIC DNA]</scope>
    <source>
        <strain evidence="11">Chile6</strain>
        <strain evidence="10">Chile7</strain>
    </source>
</reference>
<gene>
    <name evidence="10" type="ORF">BBJ29_005269</name>
    <name evidence="11" type="ORF">BBP00_00007526</name>
</gene>
<dbReference type="GO" id="GO:0009897">
    <property type="term" value="C:external side of plasma membrane"/>
    <property type="evidence" value="ECO:0007669"/>
    <property type="project" value="TreeGrafter"/>
</dbReference>
<dbReference type="Proteomes" id="UP000277300">
    <property type="component" value="Unassembled WGS sequence"/>
</dbReference>
<evidence type="ECO:0000256" key="1">
    <source>
        <dbReference type="ARBA" id="ARBA00001947"/>
    </source>
</evidence>
<organism evidence="11 12">
    <name type="scientific">Phytophthora kernoviae</name>
    <dbReference type="NCBI Taxonomy" id="325452"/>
    <lineage>
        <taxon>Eukaryota</taxon>
        <taxon>Sar</taxon>
        <taxon>Stramenopiles</taxon>
        <taxon>Oomycota</taxon>
        <taxon>Peronosporomycetes</taxon>
        <taxon>Peronosporales</taxon>
        <taxon>Peronosporaceae</taxon>
        <taxon>Phytophthora</taxon>
    </lineage>
</organism>
<evidence type="ECO:0000256" key="2">
    <source>
        <dbReference type="ARBA" id="ARBA00005058"/>
    </source>
</evidence>
<dbReference type="InterPro" id="IPR001365">
    <property type="entry name" value="A_deaminase_dom"/>
</dbReference>
<comment type="caution">
    <text evidence="11">The sequence shown here is derived from an EMBL/GenBank/DDBJ whole genome shotgun (WGS) entry which is preliminary data.</text>
</comment>
<evidence type="ECO:0000256" key="6">
    <source>
        <dbReference type="ARBA" id="ARBA00022726"/>
    </source>
</evidence>
<dbReference type="GO" id="GO:0043103">
    <property type="term" value="P:hypoxanthine salvage"/>
    <property type="evidence" value="ECO:0007669"/>
    <property type="project" value="TreeGrafter"/>
</dbReference>
<dbReference type="FunFam" id="3.20.20.140:FF:000020">
    <property type="entry name" value="Adenosine deaminase"/>
    <property type="match status" value="1"/>
</dbReference>
<dbReference type="Proteomes" id="UP000284657">
    <property type="component" value="Unassembled WGS sequence"/>
</dbReference>
<dbReference type="InterPro" id="IPR006330">
    <property type="entry name" value="Ado/ade_deaminase"/>
</dbReference>
<name>A0A3F2RI46_9STRA</name>
<comment type="similarity">
    <text evidence="3">Belongs to the metallo-dependent hydrolases superfamily. Adenosine and AMP deaminases family.</text>
</comment>
<evidence type="ECO:0000313" key="10">
    <source>
        <dbReference type="EMBL" id="RLN50154.1"/>
    </source>
</evidence>
<sequence length="468" mass="53315">MSASWGCDDNQPMRAGTALRRSRSFLAAPRRLRPMSSSSTNTVKLREFPKNPLFPDEFLRQVPKTDLHCHLDGGLRPQTLIDLAQQQNVELPTYDAHKLNQLVFKETYESLEDYLVCFSYASAVLRTTEALERVAYEQASDQYALGVRYFETRFAPQLNAVPGDLPLENVLLSVNRGLQRATDEFNAKDEDVVSGLAPRFAYGIIVCAMRFFTKDFSPYYKQFCEVHRHEDPHRLYGLASMALITQAYETKMKHGVPVVALDIAGSERGYPAHDHVEAFQFAHKKFMHKTVHAGEGYGPESIFEAITDLHAERIGHGLHLFRDDTIEKPELDDKQRKSYCHDLVQYIGNSRTCLEVCLSSNLQTTPEMQHDARNHPLRDMLTSKLAVSLCTDNCTVSHTNMVREVRLACDAFMLTPHELRQILLTGFKRSFMPGDYVDKRAYTHHVIDYFDHLVQKFGIKDTSTSKSG</sequence>
<keyword evidence="5" id="KW-0479">Metal-binding</keyword>
<evidence type="ECO:0000256" key="7">
    <source>
        <dbReference type="ARBA" id="ARBA00022801"/>
    </source>
</evidence>
<evidence type="ECO:0000256" key="8">
    <source>
        <dbReference type="ARBA" id="ARBA00022833"/>
    </source>
</evidence>
<dbReference type="GO" id="GO:0004000">
    <property type="term" value="F:adenosine deaminase activity"/>
    <property type="evidence" value="ECO:0007669"/>
    <property type="project" value="TreeGrafter"/>
</dbReference>
<dbReference type="PANTHER" id="PTHR11409:SF43">
    <property type="entry name" value="ADENOSINE DEAMINASE"/>
    <property type="match status" value="1"/>
</dbReference>